<dbReference type="EMBL" id="JAIQCV010000004">
    <property type="protein sequence ID" value="KAH1108080.1"/>
    <property type="molecule type" value="Genomic_DNA"/>
</dbReference>
<accession>A0A9D3W4S3</accession>
<dbReference type="Proteomes" id="UP000828251">
    <property type="component" value="Unassembled WGS sequence"/>
</dbReference>
<gene>
    <name evidence="1" type="ORF">J1N35_011848</name>
</gene>
<comment type="caution">
    <text evidence="1">The sequence shown here is derived from an EMBL/GenBank/DDBJ whole genome shotgun (WGS) entry which is preliminary data.</text>
</comment>
<reference evidence="1 2" key="1">
    <citation type="journal article" date="2021" name="Plant Biotechnol. J.">
        <title>Multi-omics assisted identification of the key and species-specific regulatory components of drought-tolerant mechanisms in Gossypium stocksii.</title>
        <authorList>
            <person name="Yu D."/>
            <person name="Ke L."/>
            <person name="Zhang D."/>
            <person name="Wu Y."/>
            <person name="Sun Y."/>
            <person name="Mei J."/>
            <person name="Sun J."/>
            <person name="Sun Y."/>
        </authorList>
    </citation>
    <scope>NUCLEOTIDE SEQUENCE [LARGE SCALE GENOMIC DNA]</scope>
    <source>
        <strain evidence="2">cv. E1</strain>
        <tissue evidence="1">Leaf</tissue>
    </source>
</reference>
<sequence>MLKRSLEVLFKQNPRHFRVNKQVERVIIELKLFSKWIEGKHTNPEEQSHEVEEEKSTYDSIQQTLEVPIITKIVSNPIGFKKRRGMIDQLTSSIDSHNNNIVKLRAKVKVIQKIKDREIALQNDFLAPPKGPIIWQSFFIKKGAQT</sequence>
<protein>
    <submittedName>
        <fullName evidence="1">Uncharacterized protein</fullName>
    </submittedName>
</protein>
<evidence type="ECO:0000313" key="1">
    <source>
        <dbReference type="EMBL" id="KAH1108080.1"/>
    </source>
</evidence>
<dbReference type="AlphaFoldDB" id="A0A9D3W4S3"/>
<proteinExistence type="predicted"/>
<keyword evidence="2" id="KW-1185">Reference proteome</keyword>
<organism evidence="1 2">
    <name type="scientific">Gossypium stocksii</name>
    <dbReference type="NCBI Taxonomy" id="47602"/>
    <lineage>
        <taxon>Eukaryota</taxon>
        <taxon>Viridiplantae</taxon>
        <taxon>Streptophyta</taxon>
        <taxon>Embryophyta</taxon>
        <taxon>Tracheophyta</taxon>
        <taxon>Spermatophyta</taxon>
        <taxon>Magnoliopsida</taxon>
        <taxon>eudicotyledons</taxon>
        <taxon>Gunneridae</taxon>
        <taxon>Pentapetalae</taxon>
        <taxon>rosids</taxon>
        <taxon>malvids</taxon>
        <taxon>Malvales</taxon>
        <taxon>Malvaceae</taxon>
        <taxon>Malvoideae</taxon>
        <taxon>Gossypium</taxon>
    </lineage>
</organism>
<evidence type="ECO:0000313" key="2">
    <source>
        <dbReference type="Proteomes" id="UP000828251"/>
    </source>
</evidence>
<name>A0A9D3W4S3_9ROSI</name>